<dbReference type="EMBL" id="MEUI01000030">
    <property type="protein sequence ID" value="OGC33650.1"/>
    <property type="molecule type" value="Genomic_DNA"/>
</dbReference>
<dbReference type="InterPro" id="IPR001623">
    <property type="entry name" value="DnaJ_domain"/>
</dbReference>
<dbReference type="Proteomes" id="UP000177309">
    <property type="component" value="Unassembled WGS sequence"/>
</dbReference>
<name>A0A1F4TMB8_UNCSA</name>
<dbReference type="SUPFAM" id="SSF46565">
    <property type="entry name" value="Chaperone J-domain"/>
    <property type="match status" value="1"/>
</dbReference>
<sequence length="106" mass="12730">MTSLSFDDIDRARKILELEEEATLREIKVAYRNLSKKWHPDKCKKKDQNICHEKMKEINSAYEVVLRFVDGYCYSFTKQKTPDDDQREFWMSRFGKDPTWGLGWES</sequence>
<feature type="domain" description="J" evidence="1">
    <location>
        <begin position="11"/>
        <end position="70"/>
    </location>
</feature>
<organism evidence="2 3">
    <name type="scientific">candidate division WOR-1 bacterium RIFOXYC2_FULL_41_25</name>
    <dbReference type="NCBI Taxonomy" id="1802586"/>
    <lineage>
        <taxon>Bacteria</taxon>
        <taxon>Bacillati</taxon>
        <taxon>Saganbacteria</taxon>
    </lineage>
</organism>
<reference evidence="2 3" key="1">
    <citation type="journal article" date="2016" name="Nat. Commun.">
        <title>Thousands of microbial genomes shed light on interconnected biogeochemical processes in an aquifer system.</title>
        <authorList>
            <person name="Anantharaman K."/>
            <person name="Brown C.T."/>
            <person name="Hug L.A."/>
            <person name="Sharon I."/>
            <person name="Castelle C.J."/>
            <person name="Probst A.J."/>
            <person name="Thomas B.C."/>
            <person name="Singh A."/>
            <person name="Wilkins M.J."/>
            <person name="Karaoz U."/>
            <person name="Brodie E.L."/>
            <person name="Williams K.H."/>
            <person name="Hubbard S.S."/>
            <person name="Banfield J.F."/>
        </authorList>
    </citation>
    <scope>NUCLEOTIDE SEQUENCE [LARGE SCALE GENOMIC DNA]</scope>
</reference>
<evidence type="ECO:0000259" key="1">
    <source>
        <dbReference type="PROSITE" id="PS50076"/>
    </source>
</evidence>
<dbReference type="Gene3D" id="1.10.287.110">
    <property type="entry name" value="DnaJ domain"/>
    <property type="match status" value="1"/>
</dbReference>
<gene>
    <name evidence="2" type="ORF">A2462_02270</name>
</gene>
<proteinExistence type="predicted"/>
<dbReference type="PRINTS" id="PR00625">
    <property type="entry name" value="JDOMAIN"/>
</dbReference>
<dbReference type="PROSITE" id="PS50076">
    <property type="entry name" value="DNAJ_2"/>
    <property type="match status" value="1"/>
</dbReference>
<evidence type="ECO:0000313" key="3">
    <source>
        <dbReference type="Proteomes" id="UP000177309"/>
    </source>
</evidence>
<dbReference type="AlphaFoldDB" id="A0A1F4TMB8"/>
<comment type="caution">
    <text evidence="2">The sequence shown here is derived from an EMBL/GenBank/DDBJ whole genome shotgun (WGS) entry which is preliminary data.</text>
</comment>
<accession>A0A1F4TMB8</accession>
<dbReference type="CDD" id="cd06257">
    <property type="entry name" value="DnaJ"/>
    <property type="match status" value="1"/>
</dbReference>
<dbReference type="Pfam" id="PF00226">
    <property type="entry name" value="DnaJ"/>
    <property type="match status" value="1"/>
</dbReference>
<dbReference type="SMART" id="SM00271">
    <property type="entry name" value="DnaJ"/>
    <property type="match status" value="1"/>
</dbReference>
<dbReference type="InterPro" id="IPR050817">
    <property type="entry name" value="DjlA_DnaK_co-chaperone"/>
</dbReference>
<evidence type="ECO:0000313" key="2">
    <source>
        <dbReference type="EMBL" id="OGC33650.1"/>
    </source>
</evidence>
<protein>
    <recommendedName>
        <fullName evidence="1">J domain-containing protein</fullName>
    </recommendedName>
</protein>
<dbReference type="InterPro" id="IPR036869">
    <property type="entry name" value="J_dom_sf"/>
</dbReference>
<dbReference type="PANTHER" id="PTHR24074">
    <property type="entry name" value="CO-CHAPERONE PROTEIN DJLA"/>
    <property type="match status" value="1"/>
</dbReference>